<reference evidence="2" key="1">
    <citation type="submission" date="2021-02" db="EMBL/GenBank/DDBJ databases">
        <authorList>
            <person name="Nowell W R."/>
        </authorList>
    </citation>
    <scope>NUCLEOTIDE SEQUENCE</scope>
</reference>
<accession>A0A814NPX0</accession>
<feature type="region of interest" description="Disordered" evidence="1">
    <location>
        <begin position="251"/>
        <end position="270"/>
    </location>
</feature>
<feature type="compositionally biased region" description="Polar residues" evidence="1">
    <location>
        <begin position="260"/>
        <end position="270"/>
    </location>
</feature>
<dbReference type="EMBL" id="CAJNOQ010005296">
    <property type="protein sequence ID" value="CAF1093370.1"/>
    <property type="molecule type" value="Genomic_DNA"/>
</dbReference>
<dbReference type="Proteomes" id="UP000681722">
    <property type="component" value="Unassembled WGS sequence"/>
</dbReference>
<name>A0A814NPX0_9BILA</name>
<dbReference type="EMBL" id="CAJOBC010005296">
    <property type="protein sequence ID" value="CAF3858750.1"/>
    <property type="molecule type" value="Genomic_DNA"/>
</dbReference>
<sequence length="429" mass="49546">MTLCCIETDDTVCQTLPCLPSLIKWNIITTRDDNNNNIQQPVKEEPSALDEDVRRLMSALGLKSKQRQKLIETSSKALIRVPLPIIPFKRRTQKGLAHGINQVKPLCLLSLRKYDVREPIQFVVTDLKKISVVKHYENYCVTDTLKIPNKQTKRSVQKNSSMSLCPPQRQDVLRSKHRKDVGLKKRLQSRPVSENITLRECKIVLQRLNRSYVEDIIQMQQAESKLKSSPMIKSKTAVTTILKVKKLRSRKKKCHIKRSPSPSNENKPQLTLSTIKRKALPFKSPCDLTELTNSNTTKRQKTITVNNSDYLTENVTKVPLLQTVHPFKFDSICLKCFICNIRQVLSFGTLTYDLHSHWQLHKKLNVTYNIYDTVMDKKCFRMVEYFIPPQHPAMEGRPLDIFVTHGKELQQEQVVIISDDENEDVICLD</sequence>
<dbReference type="AlphaFoldDB" id="A0A814NPX0"/>
<comment type="caution">
    <text evidence="2">The sequence shown here is derived from an EMBL/GenBank/DDBJ whole genome shotgun (WGS) entry which is preliminary data.</text>
</comment>
<evidence type="ECO:0000313" key="2">
    <source>
        <dbReference type="EMBL" id="CAF1093370.1"/>
    </source>
</evidence>
<evidence type="ECO:0000313" key="3">
    <source>
        <dbReference type="EMBL" id="CAF3858750.1"/>
    </source>
</evidence>
<evidence type="ECO:0000256" key="1">
    <source>
        <dbReference type="SAM" id="MobiDB-lite"/>
    </source>
</evidence>
<gene>
    <name evidence="2" type="ORF">GPM918_LOCUS18377</name>
    <name evidence="3" type="ORF">SRO942_LOCUS18374</name>
</gene>
<organism evidence="2 4">
    <name type="scientific">Didymodactylos carnosus</name>
    <dbReference type="NCBI Taxonomy" id="1234261"/>
    <lineage>
        <taxon>Eukaryota</taxon>
        <taxon>Metazoa</taxon>
        <taxon>Spiralia</taxon>
        <taxon>Gnathifera</taxon>
        <taxon>Rotifera</taxon>
        <taxon>Eurotatoria</taxon>
        <taxon>Bdelloidea</taxon>
        <taxon>Philodinida</taxon>
        <taxon>Philodinidae</taxon>
        <taxon>Didymodactylos</taxon>
    </lineage>
</organism>
<keyword evidence="4" id="KW-1185">Reference proteome</keyword>
<protein>
    <submittedName>
        <fullName evidence="2">Uncharacterized protein</fullName>
    </submittedName>
</protein>
<dbReference type="OrthoDB" id="10056659at2759"/>
<proteinExistence type="predicted"/>
<dbReference type="Proteomes" id="UP000663829">
    <property type="component" value="Unassembled WGS sequence"/>
</dbReference>
<evidence type="ECO:0000313" key="4">
    <source>
        <dbReference type="Proteomes" id="UP000663829"/>
    </source>
</evidence>